<comment type="caution">
    <text evidence="2">The sequence shown here is derived from an EMBL/GenBank/DDBJ whole genome shotgun (WGS) entry which is preliminary data.</text>
</comment>
<dbReference type="EMBL" id="JADGJD010001256">
    <property type="protein sequence ID" value="KAJ3045041.1"/>
    <property type="molecule type" value="Genomic_DNA"/>
</dbReference>
<dbReference type="InterPro" id="IPR037278">
    <property type="entry name" value="ARFGAP/RecO"/>
</dbReference>
<gene>
    <name evidence="2" type="ORF">HK097_001310</name>
</gene>
<evidence type="ECO:0000313" key="3">
    <source>
        <dbReference type="Proteomes" id="UP001212841"/>
    </source>
</evidence>
<feature type="region of interest" description="Disordered" evidence="1">
    <location>
        <begin position="64"/>
        <end position="91"/>
    </location>
</feature>
<dbReference type="Gene3D" id="1.10.220.150">
    <property type="entry name" value="Arf GTPase activating protein"/>
    <property type="match status" value="1"/>
</dbReference>
<reference evidence="2" key="1">
    <citation type="submission" date="2020-05" db="EMBL/GenBank/DDBJ databases">
        <title>Phylogenomic resolution of chytrid fungi.</title>
        <authorList>
            <person name="Stajich J.E."/>
            <person name="Amses K."/>
            <person name="Simmons R."/>
            <person name="Seto K."/>
            <person name="Myers J."/>
            <person name="Bonds A."/>
            <person name="Quandt C.A."/>
            <person name="Barry K."/>
            <person name="Liu P."/>
            <person name="Grigoriev I."/>
            <person name="Longcore J.E."/>
            <person name="James T.Y."/>
        </authorList>
    </citation>
    <scope>NUCLEOTIDE SEQUENCE</scope>
    <source>
        <strain evidence="2">JEL0318</strain>
    </source>
</reference>
<dbReference type="InterPro" id="IPR038508">
    <property type="entry name" value="ArfGAP_dom_sf"/>
</dbReference>
<accession>A0AAD5X0V6</accession>
<evidence type="ECO:0000313" key="2">
    <source>
        <dbReference type="EMBL" id="KAJ3045041.1"/>
    </source>
</evidence>
<name>A0AAD5X0V6_9FUNG</name>
<sequence>MIRWGNGKANQYWEKELPPNMEPPESNIEQWIRAKYERKQYAGKGPIPDPDTLPLPEGVVNVPSAVTQQKQAPTLKPASTAAPSTAPASSA</sequence>
<feature type="region of interest" description="Disordered" evidence="1">
    <location>
        <begin position="1"/>
        <end position="25"/>
    </location>
</feature>
<dbReference type="SUPFAM" id="SSF57863">
    <property type="entry name" value="ArfGap/RecO-like zinc finger"/>
    <property type="match status" value="1"/>
</dbReference>
<feature type="non-terminal residue" evidence="2">
    <location>
        <position position="1"/>
    </location>
</feature>
<dbReference type="PANTHER" id="PTHR45705:SF1">
    <property type="entry name" value="FI20236P1"/>
    <property type="match status" value="1"/>
</dbReference>
<dbReference type="InterPro" id="IPR051718">
    <property type="entry name" value="ARF_GTPase-activating"/>
</dbReference>
<feature type="compositionally biased region" description="Low complexity" evidence="1">
    <location>
        <begin position="72"/>
        <end position="91"/>
    </location>
</feature>
<organism evidence="2 3">
    <name type="scientific">Rhizophlyctis rosea</name>
    <dbReference type="NCBI Taxonomy" id="64517"/>
    <lineage>
        <taxon>Eukaryota</taxon>
        <taxon>Fungi</taxon>
        <taxon>Fungi incertae sedis</taxon>
        <taxon>Chytridiomycota</taxon>
        <taxon>Chytridiomycota incertae sedis</taxon>
        <taxon>Chytridiomycetes</taxon>
        <taxon>Rhizophlyctidales</taxon>
        <taxon>Rhizophlyctidaceae</taxon>
        <taxon>Rhizophlyctis</taxon>
    </lineage>
</organism>
<dbReference type="AlphaFoldDB" id="A0AAD5X0V6"/>
<evidence type="ECO:0000256" key="1">
    <source>
        <dbReference type="SAM" id="MobiDB-lite"/>
    </source>
</evidence>
<protein>
    <submittedName>
        <fullName evidence="2">Uncharacterized protein</fullName>
    </submittedName>
</protein>
<dbReference type="Proteomes" id="UP001212841">
    <property type="component" value="Unassembled WGS sequence"/>
</dbReference>
<keyword evidence="3" id="KW-1185">Reference proteome</keyword>
<dbReference type="PANTHER" id="PTHR45705">
    <property type="entry name" value="FI20236P1"/>
    <property type="match status" value="1"/>
</dbReference>
<dbReference type="GO" id="GO:0005737">
    <property type="term" value="C:cytoplasm"/>
    <property type="evidence" value="ECO:0007669"/>
    <property type="project" value="TreeGrafter"/>
</dbReference>
<proteinExistence type="predicted"/>
<dbReference type="GO" id="GO:0005096">
    <property type="term" value="F:GTPase activator activity"/>
    <property type="evidence" value="ECO:0007669"/>
    <property type="project" value="TreeGrafter"/>
</dbReference>